<dbReference type="Proteomes" id="UP000309997">
    <property type="component" value="Unassembled WGS sequence"/>
</dbReference>
<protein>
    <submittedName>
        <fullName evidence="1">Uncharacterized protein</fullName>
    </submittedName>
</protein>
<organism evidence="1 2">
    <name type="scientific">Populus alba</name>
    <name type="common">White poplar</name>
    <dbReference type="NCBI Taxonomy" id="43335"/>
    <lineage>
        <taxon>Eukaryota</taxon>
        <taxon>Viridiplantae</taxon>
        <taxon>Streptophyta</taxon>
        <taxon>Embryophyta</taxon>
        <taxon>Tracheophyta</taxon>
        <taxon>Spermatophyta</taxon>
        <taxon>Magnoliopsida</taxon>
        <taxon>eudicotyledons</taxon>
        <taxon>Gunneridae</taxon>
        <taxon>Pentapetalae</taxon>
        <taxon>rosids</taxon>
        <taxon>fabids</taxon>
        <taxon>Malpighiales</taxon>
        <taxon>Salicaceae</taxon>
        <taxon>Saliceae</taxon>
        <taxon>Populus</taxon>
    </lineage>
</organism>
<comment type="caution">
    <text evidence="1">The sequence shown here is derived from an EMBL/GenBank/DDBJ whole genome shotgun (WGS) entry which is preliminary data.</text>
</comment>
<reference evidence="1 2" key="1">
    <citation type="journal article" date="2024" name="Plant Biotechnol. J.">
        <title>Genome and CRISPR/Cas9 system of a widespread forest tree (Populus alba) in the world.</title>
        <authorList>
            <person name="Liu Y.J."/>
            <person name="Jiang P.F."/>
            <person name="Han X.M."/>
            <person name="Li X.Y."/>
            <person name="Wang H.M."/>
            <person name="Wang Y.J."/>
            <person name="Wang X.X."/>
            <person name="Zeng Q.Y."/>
        </authorList>
    </citation>
    <scope>NUCLEOTIDE SEQUENCE [LARGE SCALE GENOMIC DNA]</scope>
    <source>
        <strain evidence="2">cv. PAL-ZL1</strain>
    </source>
</reference>
<dbReference type="EMBL" id="RCHU02000015">
    <property type="protein sequence ID" value="KAL3570852.1"/>
    <property type="molecule type" value="Genomic_DNA"/>
</dbReference>
<accession>A0ACC4AX81</accession>
<name>A0ACC4AX81_POPAL</name>
<sequence length="167" mass="18120">MDDNSRLPTVLFGDSCSNALAAAVIVGDKVAIRKNTIICWRQYMKRSRSMYALGTSLALLEDRKGYVQVDDVNASNLVLLLSSSASSCYACCQCGCLVTSYRFIAFRGFVGLDLFTSSNLVVLVQCEDVFFWSSFSTPIANVVVVAGSIGWCFVLVMALWFGANAGC</sequence>
<evidence type="ECO:0000313" key="1">
    <source>
        <dbReference type="EMBL" id="KAL3570852.1"/>
    </source>
</evidence>
<gene>
    <name evidence="1" type="ORF">D5086_028101</name>
</gene>
<evidence type="ECO:0000313" key="2">
    <source>
        <dbReference type="Proteomes" id="UP000309997"/>
    </source>
</evidence>
<proteinExistence type="predicted"/>
<keyword evidence="2" id="KW-1185">Reference proteome</keyword>